<dbReference type="Proteomes" id="UP000275078">
    <property type="component" value="Unassembled WGS sequence"/>
</dbReference>
<dbReference type="AlphaFoldDB" id="A0A3N4IK70"/>
<keyword evidence="2" id="KW-1185">Reference proteome</keyword>
<reference evidence="1 2" key="1">
    <citation type="journal article" date="2018" name="Nat. Ecol. Evol.">
        <title>Pezizomycetes genomes reveal the molecular basis of ectomycorrhizal truffle lifestyle.</title>
        <authorList>
            <person name="Murat C."/>
            <person name="Payen T."/>
            <person name="Noel B."/>
            <person name="Kuo A."/>
            <person name="Morin E."/>
            <person name="Chen J."/>
            <person name="Kohler A."/>
            <person name="Krizsan K."/>
            <person name="Balestrini R."/>
            <person name="Da Silva C."/>
            <person name="Montanini B."/>
            <person name="Hainaut M."/>
            <person name="Levati E."/>
            <person name="Barry K.W."/>
            <person name="Belfiori B."/>
            <person name="Cichocki N."/>
            <person name="Clum A."/>
            <person name="Dockter R.B."/>
            <person name="Fauchery L."/>
            <person name="Guy J."/>
            <person name="Iotti M."/>
            <person name="Le Tacon F."/>
            <person name="Lindquist E.A."/>
            <person name="Lipzen A."/>
            <person name="Malagnac F."/>
            <person name="Mello A."/>
            <person name="Molinier V."/>
            <person name="Miyauchi S."/>
            <person name="Poulain J."/>
            <person name="Riccioni C."/>
            <person name="Rubini A."/>
            <person name="Sitrit Y."/>
            <person name="Splivallo R."/>
            <person name="Traeger S."/>
            <person name="Wang M."/>
            <person name="Zifcakova L."/>
            <person name="Wipf D."/>
            <person name="Zambonelli A."/>
            <person name="Paolocci F."/>
            <person name="Nowrousian M."/>
            <person name="Ottonello S."/>
            <person name="Baldrian P."/>
            <person name="Spatafora J.W."/>
            <person name="Henrissat B."/>
            <person name="Nagy L.G."/>
            <person name="Aury J.M."/>
            <person name="Wincker P."/>
            <person name="Grigoriev I.V."/>
            <person name="Bonfante P."/>
            <person name="Martin F.M."/>
        </authorList>
    </citation>
    <scope>NUCLEOTIDE SEQUENCE [LARGE SCALE GENOMIC DNA]</scope>
    <source>
        <strain evidence="1 2">RN42</strain>
    </source>
</reference>
<accession>A0A3N4IK70</accession>
<organism evidence="1 2">
    <name type="scientific">Ascobolus immersus RN42</name>
    <dbReference type="NCBI Taxonomy" id="1160509"/>
    <lineage>
        <taxon>Eukaryota</taxon>
        <taxon>Fungi</taxon>
        <taxon>Dikarya</taxon>
        <taxon>Ascomycota</taxon>
        <taxon>Pezizomycotina</taxon>
        <taxon>Pezizomycetes</taxon>
        <taxon>Pezizales</taxon>
        <taxon>Ascobolaceae</taxon>
        <taxon>Ascobolus</taxon>
    </lineage>
</organism>
<dbReference type="OrthoDB" id="4776075at2759"/>
<sequence>MSSADHKRQKIISYSTEDSHVVTHRSTNTAIRSLTVGEQTGSCTVFYLWPYVKVMHCIILLSPSHWQSIPYTLTQFKVLSRYDSINTHWQHQHPSTYAYQS</sequence>
<evidence type="ECO:0000313" key="1">
    <source>
        <dbReference type="EMBL" id="RPA86056.1"/>
    </source>
</evidence>
<evidence type="ECO:0000313" key="2">
    <source>
        <dbReference type="Proteomes" id="UP000275078"/>
    </source>
</evidence>
<protein>
    <submittedName>
        <fullName evidence="1">Uncharacterized protein</fullName>
    </submittedName>
</protein>
<dbReference type="EMBL" id="ML119651">
    <property type="protein sequence ID" value="RPA86056.1"/>
    <property type="molecule type" value="Genomic_DNA"/>
</dbReference>
<name>A0A3N4IK70_ASCIM</name>
<proteinExistence type="predicted"/>
<gene>
    <name evidence="1" type="ORF">BJ508DRAFT_349659</name>
</gene>